<comment type="caution">
    <text evidence="12">The sequence shown here is derived from an EMBL/GenBank/DDBJ whole genome shotgun (WGS) entry which is preliminary data.</text>
</comment>
<sequence length="215" mass="24824">MKSQAQSYVRSQVFPKEMPHLFEKRKQVGILGGTFNPVHLAHLIIAEQAGQNLGLDHVCLMPSYQPPHVDEKQTISASHRLNMLELAIEDNPFLKIETIELERGGKSYTYDTMKALIQNNPDTDYYFILGGDMVDYLPKWYKIDELATMVNFVGIRRRGYDVATPYPVIWVDVPEMDISSTKIRQKIQQGCSVRYLIPDKVMEYIQKEGLYQHEL</sequence>
<dbReference type="NCBIfam" id="TIGR00482">
    <property type="entry name" value="nicotinate (nicotinamide) nucleotide adenylyltransferase"/>
    <property type="match status" value="1"/>
</dbReference>
<dbReference type="EC" id="2.7.7.18" evidence="10"/>
<keyword evidence="8 10" id="KW-0520">NAD</keyword>
<evidence type="ECO:0000256" key="6">
    <source>
        <dbReference type="ARBA" id="ARBA00022741"/>
    </source>
</evidence>
<name>A0A242JWZ4_9ENTE</name>
<dbReference type="HAMAP" id="MF_00244">
    <property type="entry name" value="NaMN_adenylyltr"/>
    <property type="match status" value="1"/>
</dbReference>
<dbReference type="RefSeq" id="WP_086285287.1">
    <property type="nucleotide sequence ID" value="NZ_NGMO01000004.1"/>
</dbReference>
<proteinExistence type="inferred from homology"/>
<feature type="domain" description="Cytidyltransferase-like" evidence="11">
    <location>
        <begin position="30"/>
        <end position="186"/>
    </location>
</feature>
<evidence type="ECO:0000256" key="8">
    <source>
        <dbReference type="ARBA" id="ARBA00023027"/>
    </source>
</evidence>
<dbReference type="InterPro" id="IPR004821">
    <property type="entry name" value="Cyt_trans-like"/>
</dbReference>
<dbReference type="UniPathway" id="UPA00253">
    <property type="reaction ID" value="UER00332"/>
</dbReference>
<comment type="function">
    <text evidence="1 10">Catalyzes the reversible adenylation of nicotinate mononucleotide (NaMN) to nicotinic acid adenine dinucleotide (NaAD).</text>
</comment>
<keyword evidence="6 10" id="KW-0547">Nucleotide-binding</keyword>
<accession>A0A242JWZ4</accession>
<dbReference type="InterPro" id="IPR014729">
    <property type="entry name" value="Rossmann-like_a/b/a_fold"/>
</dbReference>
<dbReference type="EMBL" id="NGMO01000004">
    <property type="protein sequence ID" value="OTP09451.1"/>
    <property type="molecule type" value="Genomic_DNA"/>
</dbReference>
<evidence type="ECO:0000256" key="7">
    <source>
        <dbReference type="ARBA" id="ARBA00022840"/>
    </source>
</evidence>
<evidence type="ECO:0000256" key="2">
    <source>
        <dbReference type="ARBA" id="ARBA00005019"/>
    </source>
</evidence>
<reference evidence="12 13" key="1">
    <citation type="submission" date="2017-05" db="EMBL/GenBank/DDBJ databases">
        <title>The Genome Sequence of Enterococcus sp. 10A9_DIV0425.</title>
        <authorList>
            <consortium name="The Broad Institute Genomics Platform"/>
            <consortium name="The Broad Institute Genomic Center for Infectious Diseases"/>
            <person name="Earl A."/>
            <person name="Manson A."/>
            <person name="Schwartman J."/>
            <person name="Gilmore M."/>
            <person name="Abouelleil A."/>
            <person name="Cao P."/>
            <person name="Chapman S."/>
            <person name="Cusick C."/>
            <person name="Shea T."/>
            <person name="Young S."/>
            <person name="Neafsey D."/>
            <person name="Nusbaum C."/>
            <person name="Birren B."/>
        </authorList>
    </citation>
    <scope>NUCLEOTIDE SEQUENCE [LARGE SCALE GENOMIC DNA]</scope>
    <source>
        <strain evidence="12 13">10A9_DIV0425</strain>
    </source>
</reference>
<evidence type="ECO:0000313" key="13">
    <source>
        <dbReference type="Proteomes" id="UP000194933"/>
    </source>
</evidence>
<evidence type="ECO:0000259" key="11">
    <source>
        <dbReference type="Pfam" id="PF01467"/>
    </source>
</evidence>
<dbReference type="PANTHER" id="PTHR39321">
    <property type="entry name" value="NICOTINATE-NUCLEOTIDE ADENYLYLTRANSFERASE-RELATED"/>
    <property type="match status" value="1"/>
</dbReference>
<dbReference type="NCBIfam" id="TIGR00125">
    <property type="entry name" value="cyt_tran_rel"/>
    <property type="match status" value="1"/>
</dbReference>
<dbReference type="STRING" id="1987383.A5844_002229"/>
<evidence type="ECO:0000256" key="3">
    <source>
        <dbReference type="ARBA" id="ARBA00022642"/>
    </source>
</evidence>
<dbReference type="FunFam" id="3.40.50.620:FF:000079">
    <property type="entry name" value="Probable nicotinate-nucleotide adenylyltransferase"/>
    <property type="match status" value="1"/>
</dbReference>
<dbReference type="NCBIfam" id="NF000841">
    <property type="entry name" value="PRK00071.1-4"/>
    <property type="match status" value="1"/>
</dbReference>
<keyword evidence="7 10" id="KW-0067">ATP-binding</keyword>
<dbReference type="GO" id="GO:0004515">
    <property type="term" value="F:nicotinate-nucleotide adenylyltransferase activity"/>
    <property type="evidence" value="ECO:0007669"/>
    <property type="project" value="UniProtKB-UniRule"/>
</dbReference>
<comment type="similarity">
    <text evidence="10">Belongs to the NadD family.</text>
</comment>
<comment type="pathway">
    <text evidence="2 10">Cofactor biosynthesis; NAD(+) biosynthesis; deamido-NAD(+) from nicotinate D-ribonucleotide: step 1/1.</text>
</comment>
<gene>
    <name evidence="10" type="primary">nadD</name>
    <name evidence="12" type="ORF">A5844_002229</name>
</gene>
<evidence type="ECO:0000256" key="10">
    <source>
        <dbReference type="HAMAP-Rule" id="MF_00244"/>
    </source>
</evidence>
<dbReference type="InterPro" id="IPR005248">
    <property type="entry name" value="NadD/NMNAT"/>
</dbReference>
<evidence type="ECO:0000256" key="4">
    <source>
        <dbReference type="ARBA" id="ARBA00022679"/>
    </source>
</evidence>
<comment type="catalytic activity">
    <reaction evidence="9 10">
        <text>nicotinate beta-D-ribonucleotide + ATP + H(+) = deamido-NAD(+) + diphosphate</text>
        <dbReference type="Rhea" id="RHEA:22860"/>
        <dbReference type="ChEBI" id="CHEBI:15378"/>
        <dbReference type="ChEBI" id="CHEBI:30616"/>
        <dbReference type="ChEBI" id="CHEBI:33019"/>
        <dbReference type="ChEBI" id="CHEBI:57502"/>
        <dbReference type="ChEBI" id="CHEBI:58437"/>
        <dbReference type="EC" id="2.7.7.18"/>
    </reaction>
</comment>
<dbReference type="Proteomes" id="UP000194933">
    <property type="component" value="Unassembled WGS sequence"/>
</dbReference>
<keyword evidence="13" id="KW-1185">Reference proteome</keyword>
<evidence type="ECO:0000256" key="1">
    <source>
        <dbReference type="ARBA" id="ARBA00002324"/>
    </source>
</evidence>
<dbReference type="GO" id="GO:0009435">
    <property type="term" value="P:NAD+ biosynthetic process"/>
    <property type="evidence" value="ECO:0007669"/>
    <property type="project" value="UniProtKB-UniRule"/>
</dbReference>
<keyword evidence="3 10" id="KW-0662">Pyridine nucleotide biosynthesis</keyword>
<dbReference type="Pfam" id="PF01467">
    <property type="entry name" value="CTP_transf_like"/>
    <property type="match status" value="1"/>
</dbReference>
<dbReference type="AlphaFoldDB" id="A0A242JWZ4"/>
<keyword evidence="5 10" id="KW-0548">Nucleotidyltransferase</keyword>
<protein>
    <recommendedName>
        <fullName evidence="10">Probable nicotinate-nucleotide adenylyltransferase</fullName>
        <ecNumber evidence="10">2.7.7.18</ecNumber>
    </recommendedName>
    <alternativeName>
        <fullName evidence="10">Deamido-NAD(+) diphosphorylase</fullName>
    </alternativeName>
    <alternativeName>
        <fullName evidence="10">Deamido-NAD(+) pyrophosphorylase</fullName>
    </alternativeName>
    <alternativeName>
        <fullName evidence="10">Nicotinate mononucleotide adenylyltransferase</fullName>
        <shortName evidence="10">NaMN adenylyltransferase</shortName>
    </alternativeName>
</protein>
<dbReference type="GO" id="GO:0005524">
    <property type="term" value="F:ATP binding"/>
    <property type="evidence" value="ECO:0007669"/>
    <property type="project" value="UniProtKB-KW"/>
</dbReference>
<dbReference type="PANTHER" id="PTHR39321:SF3">
    <property type="entry name" value="PHOSPHOPANTETHEINE ADENYLYLTRANSFERASE"/>
    <property type="match status" value="1"/>
</dbReference>
<dbReference type="Gene3D" id="3.40.50.620">
    <property type="entry name" value="HUPs"/>
    <property type="match status" value="1"/>
</dbReference>
<dbReference type="SUPFAM" id="SSF52374">
    <property type="entry name" value="Nucleotidylyl transferase"/>
    <property type="match status" value="1"/>
</dbReference>
<dbReference type="NCBIfam" id="NF000840">
    <property type="entry name" value="PRK00071.1-3"/>
    <property type="match status" value="1"/>
</dbReference>
<dbReference type="CDD" id="cd02165">
    <property type="entry name" value="NMNAT"/>
    <property type="match status" value="1"/>
</dbReference>
<evidence type="ECO:0000313" key="12">
    <source>
        <dbReference type="EMBL" id="OTP09451.1"/>
    </source>
</evidence>
<evidence type="ECO:0000256" key="5">
    <source>
        <dbReference type="ARBA" id="ARBA00022695"/>
    </source>
</evidence>
<organism evidence="12 13">
    <name type="scientific">Candidatus Enterococcus wittei</name>
    <dbReference type="NCBI Taxonomy" id="1987383"/>
    <lineage>
        <taxon>Bacteria</taxon>
        <taxon>Bacillati</taxon>
        <taxon>Bacillota</taxon>
        <taxon>Bacilli</taxon>
        <taxon>Lactobacillales</taxon>
        <taxon>Enterococcaceae</taxon>
        <taxon>Enterococcus</taxon>
    </lineage>
</organism>
<keyword evidence="4 10" id="KW-0808">Transferase</keyword>
<evidence type="ECO:0000256" key="9">
    <source>
        <dbReference type="ARBA" id="ARBA00048721"/>
    </source>
</evidence>